<dbReference type="Pfam" id="PF13714">
    <property type="entry name" value="PEP_mutase"/>
    <property type="match status" value="1"/>
</dbReference>
<dbReference type="InterPro" id="IPR015813">
    <property type="entry name" value="Pyrv/PenolPyrv_kinase-like_dom"/>
</dbReference>
<dbReference type="AlphaFoldDB" id="A0A1I5PCP6"/>
<accession>A0A1I5PCP6</accession>
<sequence>MSASERAALLRALHLPGRPLVLPNAWDADSARLVAEAGFPVVATSSAAVAAVLGHPDGEQAPFAEMFDAAARIARAVDVPVTVDAEAGYGLAPAELADRLLAAGAAGCNVEDTDGTRGARREPEAQAELLAGLRAHAGDALVVNARIDDFLGVADGDERAVLPAAVERARRYLDAGADCVYPIHVRSAEVLAEFVAAVAPAPVNTTYLPGSPGLPALAELGVARVSLGAGLWRAGRAWLTATLAGIAAGEPPY</sequence>
<organism evidence="1 2">
    <name type="scientific">Amycolatopsis arida</name>
    <dbReference type="NCBI Taxonomy" id="587909"/>
    <lineage>
        <taxon>Bacteria</taxon>
        <taxon>Bacillati</taxon>
        <taxon>Actinomycetota</taxon>
        <taxon>Actinomycetes</taxon>
        <taxon>Pseudonocardiales</taxon>
        <taxon>Pseudonocardiaceae</taxon>
        <taxon>Amycolatopsis</taxon>
    </lineage>
</organism>
<dbReference type="PANTHER" id="PTHR42905">
    <property type="entry name" value="PHOSPHOENOLPYRUVATE CARBOXYLASE"/>
    <property type="match status" value="1"/>
</dbReference>
<name>A0A1I5PCP6_9PSEU</name>
<dbReference type="STRING" id="587909.SAMN05421810_102233"/>
<dbReference type="PANTHER" id="PTHR42905:SF16">
    <property type="entry name" value="CARBOXYPHOSPHONOENOLPYRUVATE PHOSPHONOMUTASE-LIKE PROTEIN (AFU_ORTHOLOGUE AFUA_5G07230)"/>
    <property type="match status" value="1"/>
</dbReference>
<reference evidence="2" key="1">
    <citation type="submission" date="2016-10" db="EMBL/GenBank/DDBJ databases">
        <authorList>
            <person name="Varghese N."/>
            <person name="Submissions S."/>
        </authorList>
    </citation>
    <scope>NUCLEOTIDE SEQUENCE [LARGE SCALE GENOMIC DNA]</scope>
    <source>
        <strain evidence="2">CGMCC 4.5579</strain>
    </source>
</reference>
<dbReference type="Proteomes" id="UP000198727">
    <property type="component" value="Unassembled WGS sequence"/>
</dbReference>
<dbReference type="RefSeq" id="WP_092528958.1">
    <property type="nucleotide sequence ID" value="NZ_FOWW01000002.1"/>
</dbReference>
<evidence type="ECO:0000313" key="1">
    <source>
        <dbReference type="EMBL" id="SFP31570.1"/>
    </source>
</evidence>
<dbReference type="CDD" id="cd00377">
    <property type="entry name" value="ICL_PEPM"/>
    <property type="match status" value="1"/>
</dbReference>
<proteinExistence type="predicted"/>
<evidence type="ECO:0000313" key="2">
    <source>
        <dbReference type="Proteomes" id="UP000198727"/>
    </source>
</evidence>
<dbReference type="GO" id="GO:0016829">
    <property type="term" value="F:lyase activity"/>
    <property type="evidence" value="ECO:0007669"/>
    <property type="project" value="UniProtKB-KW"/>
</dbReference>
<dbReference type="SUPFAM" id="SSF51621">
    <property type="entry name" value="Phosphoenolpyruvate/pyruvate domain"/>
    <property type="match status" value="1"/>
</dbReference>
<dbReference type="InterPro" id="IPR040442">
    <property type="entry name" value="Pyrv_kinase-like_dom_sf"/>
</dbReference>
<dbReference type="OrthoDB" id="9780430at2"/>
<protein>
    <submittedName>
        <fullName evidence="1">2-Methylisocitrate lyase, PEP mutase family</fullName>
    </submittedName>
</protein>
<gene>
    <name evidence="1" type="ORF">SAMN05421810_102233</name>
</gene>
<dbReference type="EMBL" id="FOWW01000002">
    <property type="protein sequence ID" value="SFP31570.1"/>
    <property type="molecule type" value="Genomic_DNA"/>
</dbReference>
<dbReference type="InterPro" id="IPR039556">
    <property type="entry name" value="ICL/PEPM"/>
</dbReference>
<keyword evidence="1" id="KW-0456">Lyase</keyword>
<dbReference type="Gene3D" id="3.20.20.60">
    <property type="entry name" value="Phosphoenolpyruvate-binding domains"/>
    <property type="match status" value="1"/>
</dbReference>
<keyword evidence="2" id="KW-1185">Reference proteome</keyword>